<feature type="signal peptide" evidence="1">
    <location>
        <begin position="1"/>
        <end position="22"/>
    </location>
</feature>
<feature type="chain" id="PRO_5045310816" description="DUF4382 domain-containing protein" evidence="1">
    <location>
        <begin position="23"/>
        <end position="179"/>
    </location>
</feature>
<protein>
    <recommendedName>
        <fullName evidence="4">DUF4382 domain-containing protein</fullName>
    </recommendedName>
</protein>
<name>A0ABN1J060_9FLAO</name>
<evidence type="ECO:0000256" key="1">
    <source>
        <dbReference type="SAM" id="SignalP"/>
    </source>
</evidence>
<dbReference type="RefSeq" id="WP_343913079.1">
    <property type="nucleotide sequence ID" value="NZ_BAAAGE010000003.1"/>
</dbReference>
<sequence length="179" mass="19482">MKILKQKTLFLCIAIVSTSFFISCDSDDDNNAPPINTGVSVTVANTFQSATITSGVETAIEDLFMQPAGSLEATANISDATEFPAYLLGLYDIDIDQNSISFELVAEANDPNYGPLFRTLEPDTFDRYYLTFDEAQNVKGFSSSNSSVNLRIDANNILVVEIGEGFEFQPGASFTITLN</sequence>
<evidence type="ECO:0008006" key="4">
    <source>
        <dbReference type="Google" id="ProtNLM"/>
    </source>
</evidence>
<organism evidence="2 3">
    <name type="scientific">Aquimarina litoralis</name>
    <dbReference type="NCBI Taxonomy" id="584605"/>
    <lineage>
        <taxon>Bacteria</taxon>
        <taxon>Pseudomonadati</taxon>
        <taxon>Bacteroidota</taxon>
        <taxon>Flavobacteriia</taxon>
        <taxon>Flavobacteriales</taxon>
        <taxon>Flavobacteriaceae</taxon>
        <taxon>Aquimarina</taxon>
    </lineage>
</organism>
<evidence type="ECO:0000313" key="3">
    <source>
        <dbReference type="Proteomes" id="UP001501758"/>
    </source>
</evidence>
<keyword evidence="1" id="KW-0732">Signal</keyword>
<dbReference type="EMBL" id="BAAAGE010000003">
    <property type="protein sequence ID" value="GAA0724796.1"/>
    <property type="molecule type" value="Genomic_DNA"/>
</dbReference>
<proteinExistence type="predicted"/>
<accession>A0ABN1J060</accession>
<gene>
    <name evidence="2" type="ORF">GCM10009430_29590</name>
</gene>
<evidence type="ECO:0000313" key="2">
    <source>
        <dbReference type="EMBL" id="GAA0724796.1"/>
    </source>
</evidence>
<reference evidence="2 3" key="1">
    <citation type="journal article" date="2019" name="Int. J. Syst. Evol. Microbiol.">
        <title>The Global Catalogue of Microorganisms (GCM) 10K type strain sequencing project: providing services to taxonomists for standard genome sequencing and annotation.</title>
        <authorList>
            <consortium name="The Broad Institute Genomics Platform"/>
            <consortium name="The Broad Institute Genome Sequencing Center for Infectious Disease"/>
            <person name="Wu L."/>
            <person name="Ma J."/>
        </authorList>
    </citation>
    <scope>NUCLEOTIDE SEQUENCE [LARGE SCALE GENOMIC DNA]</scope>
    <source>
        <strain evidence="2 3">JCM 15974</strain>
    </source>
</reference>
<comment type="caution">
    <text evidence="2">The sequence shown here is derived from an EMBL/GenBank/DDBJ whole genome shotgun (WGS) entry which is preliminary data.</text>
</comment>
<keyword evidence="3" id="KW-1185">Reference proteome</keyword>
<dbReference type="Proteomes" id="UP001501758">
    <property type="component" value="Unassembled WGS sequence"/>
</dbReference>
<dbReference type="PROSITE" id="PS51257">
    <property type="entry name" value="PROKAR_LIPOPROTEIN"/>
    <property type="match status" value="1"/>
</dbReference>